<dbReference type="AlphaFoldDB" id="A0AAN7W921"/>
<reference evidence="1" key="1">
    <citation type="submission" date="2023-08" db="EMBL/GenBank/DDBJ databases">
        <title>Black Yeasts Isolated from many extreme environments.</title>
        <authorList>
            <person name="Coleine C."/>
            <person name="Stajich J.E."/>
            <person name="Selbmann L."/>
        </authorList>
    </citation>
    <scope>NUCLEOTIDE SEQUENCE</scope>
    <source>
        <strain evidence="1">CCFEE 5810</strain>
    </source>
</reference>
<evidence type="ECO:0000313" key="1">
    <source>
        <dbReference type="EMBL" id="KAK5698040.1"/>
    </source>
</evidence>
<gene>
    <name evidence="1" type="ORF">LTR97_007000</name>
</gene>
<comment type="caution">
    <text evidence="1">The sequence shown here is derived from an EMBL/GenBank/DDBJ whole genome shotgun (WGS) entry which is preliminary data.</text>
</comment>
<evidence type="ECO:0000313" key="2">
    <source>
        <dbReference type="Proteomes" id="UP001310594"/>
    </source>
</evidence>
<dbReference type="Proteomes" id="UP001310594">
    <property type="component" value="Unassembled WGS sequence"/>
</dbReference>
<accession>A0AAN7W921</accession>
<name>A0AAN7W921_9PEZI</name>
<protein>
    <submittedName>
        <fullName evidence="1">Uncharacterized protein</fullName>
    </submittedName>
</protein>
<proteinExistence type="predicted"/>
<dbReference type="EMBL" id="JAVRQU010000010">
    <property type="protein sequence ID" value="KAK5698040.1"/>
    <property type="molecule type" value="Genomic_DNA"/>
</dbReference>
<sequence>MATAQTGPVNVGCGFKVHTNYKTSGGTYFYEGDEGRITKPGVEKGWVHVNILRRGASAPNKGVPVEAWVPRSIVNCGLVPYGQITLDPRLPTVSTKVPPKPPAVHPSNVFESTVVELLVAIKANIDDDVIDGVANEWETLLDNDHLSTTYSTIIQGVKKAGVYQTLRKADFTGPELRDVGKRIHKLGHKDAWSGIGVYEIAVADFKEDNKREMETYIGKSGDMSARCTGHNSSLNKDTDLQEVHKSINQAYNWKMFALCLLDDESEKIKTLVEQLFVMLLRTYHAKLLTWDVDTSAKSVPRVMDSVSRRFWHKQDAAVFIRIANEVFKKTGWARGCGTTGFGSSVGLNVSSPLTEPSGLYEKLLWIRTEVPGVVATYTRRPILVLLDKGGNSTSITPFSGVQIILPKDGPPAGIKVEFTIEVMLDGNPHRFQYARIPFVGPYEDWLFACSFGIRITWDNAAGSESKLYLQQSSVRRHALNFVSKDIGSLSHYSRAIHIMRYLHQQKLQAPIDWQKDDAVSGRIARVRRITFDVLTQVIEIAPADVTHERYIERPKTLSKATITAQLSAHGAKQIDSTTPQFDSTDTVPQEEWRTVPGSYATAKTITNVPRKQCDACHRYTQVTYDPYAETSPIVCGNGVCELCPKLGRPCSFTKTTDLQGNEKLKRAVGPPATWVVETPSG</sequence>
<organism evidence="1 2">
    <name type="scientific">Elasticomyces elasticus</name>
    <dbReference type="NCBI Taxonomy" id="574655"/>
    <lineage>
        <taxon>Eukaryota</taxon>
        <taxon>Fungi</taxon>
        <taxon>Dikarya</taxon>
        <taxon>Ascomycota</taxon>
        <taxon>Pezizomycotina</taxon>
        <taxon>Dothideomycetes</taxon>
        <taxon>Dothideomycetidae</taxon>
        <taxon>Mycosphaerellales</taxon>
        <taxon>Teratosphaeriaceae</taxon>
        <taxon>Elasticomyces</taxon>
    </lineage>
</organism>